<feature type="region of interest" description="Disordered" evidence="7">
    <location>
        <begin position="432"/>
        <end position="456"/>
    </location>
</feature>
<reference evidence="9 10" key="1">
    <citation type="journal article" date="2019" name="Sci. Data">
        <title>Hybrid genome assembly and annotation of Danionella translucida.</title>
        <authorList>
            <person name="Kadobianskyi M."/>
            <person name="Schulze L."/>
            <person name="Schuelke M."/>
            <person name="Judkewitz B."/>
        </authorList>
    </citation>
    <scope>NUCLEOTIDE SEQUENCE [LARGE SCALE GENOMIC DNA]</scope>
    <source>
        <strain evidence="9 10">Bolton</strain>
    </source>
</reference>
<feature type="compositionally biased region" description="Basic and acidic residues" evidence="7">
    <location>
        <begin position="220"/>
        <end position="243"/>
    </location>
</feature>
<feature type="region of interest" description="Disordered" evidence="7">
    <location>
        <begin position="218"/>
        <end position="266"/>
    </location>
</feature>
<dbReference type="InterPro" id="IPR013083">
    <property type="entry name" value="Znf_RING/FYVE/PHD"/>
</dbReference>
<dbReference type="GO" id="GO:0045892">
    <property type="term" value="P:negative regulation of DNA-templated transcription"/>
    <property type="evidence" value="ECO:0007669"/>
    <property type="project" value="TreeGrafter"/>
</dbReference>
<evidence type="ECO:0000313" key="9">
    <source>
        <dbReference type="EMBL" id="TRY99158.1"/>
    </source>
</evidence>
<feature type="compositionally biased region" description="Acidic residues" evidence="7">
    <location>
        <begin position="1103"/>
        <end position="1115"/>
    </location>
</feature>
<dbReference type="InterPro" id="IPR011011">
    <property type="entry name" value="Znf_FYVE_PHD"/>
</dbReference>
<evidence type="ECO:0000313" key="10">
    <source>
        <dbReference type="Proteomes" id="UP000316079"/>
    </source>
</evidence>
<evidence type="ECO:0000259" key="8">
    <source>
        <dbReference type="PROSITE" id="PS50016"/>
    </source>
</evidence>
<evidence type="ECO:0000256" key="4">
    <source>
        <dbReference type="ARBA" id="ARBA00022833"/>
    </source>
</evidence>
<dbReference type="Pfam" id="PF00628">
    <property type="entry name" value="PHD"/>
    <property type="match status" value="1"/>
</dbReference>
<feature type="compositionally biased region" description="Basic and acidic residues" evidence="7">
    <location>
        <begin position="445"/>
        <end position="454"/>
    </location>
</feature>
<dbReference type="SMART" id="SM00249">
    <property type="entry name" value="PHD"/>
    <property type="match status" value="1"/>
</dbReference>
<proteinExistence type="predicted"/>
<feature type="region of interest" description="Disordered" evidence="7">
    <location>
        <begin position="535"/>
        <end position="586"/>
    </location>
</feature>
<evidence type="ECO:0000256" key="1">
    <source>
        <dbReference type="ARBA" id="ARBA00004123"/>
    </source>
</evidence>
<feature type="compositionally biased region" description="Polar residues" evidence="7">
    <location>
        <begin position="1031"/>
        <end position="1041"/>
    </location>
</feature>
<dbReference type="InterPro" id="IPR028942">
    <property type="entry name" value="WHIM1_dom"/>
</dbReference>
<dbReference type="PROSITE" id="PS50016">
    <property type="entry name" value="ZF_PHD_2"/>
    <property type="match status" value="1"/>
</dbReference>
<feature type="compositionally biased region" description="Acidic residues" evidence="7">
    <location>
        <begin position="988"/>
        <end position="1008"/>
    </location>
</feature>
<keyword evidence="2" id="KW-0479">Metal-binding</keyword>
<evidence type="ECO:0000256" key="6">
    <source>
        <dbReference type="PROSITE-ProRule" id="PRU00146"/>
    </source>
</evidence>
<feature type="region of interest" description="Disordered" evidence="7">
    <location>
        <begin position="680"/>
        <end position="713"/>
    </location>
</feature>
<dbReference type="EMBL" id="SRMA01025096">
    <property type="protein sequence ID" value="TRY99158.1"/>
    <property type="molecule type" value="Genomic_DNA"/>
</dbReference>
<feature type="region of interest" description="Disordered" evidence="7">
    <location>
        <begin position="609"/>
        <end position="664"/>
    </location>
</feature>
<dbReference type="Pfam" id="PF15612">
    <property type="entry name" value="WHIM1"/>
    <property type="match status" value="1"/>
</dbReference>
<feature type="compositionally biased region" description="Basic residues" evidence="7">
    <location>
        <begin position="1086"/>
        <end position="1098"/>
    </location>
</feature>
<feature type="region of interest" description="Disordered" evidence="7">
    <location>
        <begin position="810"/>
        <end position="833"/>
    </location>
</feature>
<evidence type="ECO:0000256" key="3">
    <source>
        <dbReference type="ARBA" id="ARBA00022771"/>
    </source>
</evidence>
<feature type="domain" description="PHD-type" evidence="8">
    <location>
        <begin position="717"/>
        <end position="767"/>
    </location>
</feature>
<feature type="compositionally biased region" description="Acidic residues" evidence="7">
    <location>
        <begin position="890"/>
        <end position="915"/>
    </location>
</feature>
<dbReference type="InterPro" id="IPR001965">
    <property type="entry name" value="Znf_PHD"/>
</dbReference>
<feature type="compositionally biased region" description="Basic and acidic residues" evidence="7">
    <location>
        <begin position="1061"/>
        <end position="1073"/>
    </location>
</feature>
<feature type="compositionally biased region" description="Basic and acidic residues" evidence="7">
    <location>
        <begin position="609"/>
        <end position="622"/>
    </location>
</feature>
<organism evidence="9 10">
    <name type="scientific">Danionella cerebrum</name>
    <dbReference type="NCBI Taxonomy" id="2873325"/>
    <lineage>
        <taxon>Eukaryota</taxon>
        <taxon>Metazoa</taxon>
        <taxon>Chordata</taxon>
        <taxon>Craniata</taxon>
        <taxon>Vertebrata</taxon>
        <taxon>Euteleostomi</taxon>
        <taxon>Actinopterygii</taxon>
        <taxon>Neopterygii</taxon>
        <taxon>Teleostei</taxon>
        <taxon>Ostariophysi</taxon>
        <taxon>Cypriniformes</taxon>
        <taxon>Danionidae</taxon>
        <taxon>Danioninae</taxon>
        <taxon>Danionella</taxon>
    </lineage>
</organism>
<keyword evidence="5" id="KW-0539">Nucleus</keyword>
<name>A0A553RAE7_9TELE</name>
<dbReference type="GO" id="GO:0031213">
    <property type="term" value="C:RSF complex"/>
    <property type="evidence" value="ECO:0007669"/>
    <property type="project" value="InterPro"/>
</dbReference>
<keyword evidence="10" id="KW-1185">Reference proteome</keyword>
<dbReference type="GO" id="GO:0008270">
    <property type="term" value="F:zinc ion binding"/>
    <property type="evidence" value="ECO:0007669"/>
    <property type="project" value="UniProtKB-KW"/>
</dbReference>
<evidence type="ECO:0000256" key="5">
    <source>
        <dbReference type="ARBA" id="ARBA00023242"/>
    </source>
</evidence>
<dbReference type="Gene3D" id="3.30.40.10">
    <property type="entry name" value="Zinc/RING finger domain, C3HC4 (zinc finger)"/>
    <property type="match status" value="1"/>
</dbReference>
<dbReference type="PROSITE" id="PS01359">
    <property type="entry name" value="ZF_PHD_1"/>
    <property type="match status" value="1"/>
</dbReference>
<feature type="region of interest" description="Disordered" evidence="7">
    <location>
        <begin position="870"/>
        <end position="1194"/>
    </location>
</feature>
<dbReference type="GO" id="GO:0042393">
    <property type="term" value="F:histone binding"/>
    <property type="evidence" value="ECO:0007669"/>
    <property type="project" value="TreeGrafter"/>
</dbReference>
<dbReference type="CDD" id="cd15543">
    <property type="entry name" value="PHD_RSF1"/>
    <property type="match status" value="1"/>
</dbReference>
<dbReference type="Proteomes" id="UP000316079">
    <property type="component" value="Unassembled WGS sequence"/>
</dbReference>
<dbReference type="InterPro" id="IPR019786">
    <property type="entry name" value="Zinc_finger_PHD-type_CS"/>
</dbReference>
<feature type="compositionally biased region" description="Basic and acidic residues" evidence="7">
    <location>
        <begin position="545"/>
        <end position="578"/>
    </location>
</feature>
<keyword evidence="4" id="KW-0862">Zinc</keyword>
<dbReference type="InterPro" id="IPR028938">
    <property type="entry name" value="Rsf1-like"/>
</dbReference>
<dbReference type="InterPro" id="IPR019787">
    <property type="entry name" value="Znf_PHD-finger"/>
</dbReference>
<gene>
    <name evidence="9" type="ORF">DNTS_033985</name>
</gene>
<comment type="caution">
    <text evidence="9">The sequence shown here is derived from an EMBL/GenBank/DDBJ whole genome shotgun (WGS) entry which is preliminary data.</text>
</comment>
<dbReference type="SUPFAM" id="SSF57903">
    <property type="entry name" value="FYVE/PHD zinc finger"/>
    <property type="match status" value="1"/>
</dbReference>
<keyword evidence="3 6" id="KW-0863">Zinc-finger</keyword>
<comment type="subcellular location">
    <subcellularLocation>
        <location evidence="1">Nucleus</location>
    </subcellularLocation>
</comment>
<sequence>MATPSFVAAATEHYSSLGSGFAVVCSFLERYGPVLDLPELTFPQLERYLQETSSGGLPSVIIRSPISVPGPLIELHVKLLRKIGKSVTLDKWEKYLVKVCQEFNRTLAREMERKSYLKMKVECKTNILKYLCECQFDDNLKFKTLINEEDPDKMRLQPIGRDQEGLLYWFQSDQDQNIRVYSEEQDDSDGSSWKCIARTRNDLADTLEQLKARINLAGIDQEKKDSPSSPGETEKGEPEDLKNQDIGPRDFINSIESPSGDKTEKEACTKLIKSKLERTSEIPKTVINNRVSTIKTLVKEEPTVFSKSWNACSVVLPLVSIKREPGLKTEMKEEKVFEDVARALKSDQQAKIPLKKRELKGAGEYDVTNHSNSSDSIHTGSIIVRNFSVLPLKEEIRKKSSAQGPTEKRELEQYIGVGVIKGPSVQKLFLNESEDSKNDPSGNGDRVKIKDGGTDVRQSVVVGKSMATGDNGPLSSSISEELSKDGLSKSLEVLKNVEEKDVSSHSEKNSVVTLKRSTKEVSVVLEKADFVVGHRSESTNLRTKRSQEIKSKREEGQKREIPTKHGGNHEENHVKNGHDDEELSSELQKEGIRLKIKIPLHRRTPDFIHKESEESEVSDQKFLRRSARNSRPCSRPTEKRKVENVKGQLNRHVSEGEETPVKGKQRHRYGCWTKVRMKTGKATLGQDEDEEVDEKPGDGEDHESESESEESNAMVPEDACKHCGLANHPELILLCDLCDSGYHTACLRPPLMIIPDGEWFCPPCQHKLLCERLEEQLQNLDTALKKKERAERRRERLVYVGISMENIIPNPEEDTDQKKDAMKTQILERRSTRTKKSIKAIEEDLQESEGDADQPSIVAKQLNPTVSLERHWPVKPAVQRKRKRRRLNDLDSDSTVEGEESEDDFQLSDSVEEDLVVSGDVASGGDQGSYDGSECCSGESEAESQTASRKLRRSCRNQISRTSKRRPLTTRRRRRRRRGGGYTKEDAVDSEEQEEMDSEGSDLSEIDQDVNRRRPQRSLVSRVKYHETSDSEGSQKNVSDQKVSRASQRRRLSSSNSEDSALCKDFEHKDVPQRSRRGQRRQDSTKRKRSLPNQRHQRSSSEEREEDEGEMESDGEERPLHKRSNRMETDEEQDEEKRPGKVSWKHTSGPRGPLRNNGFVPFRVTDEDDDDDDDEEFTGPTDLVNFVFDSDQLV</sequence>
<evidence type="ECO:0000256" key="7">
    <source>
        <dbReference type="SAM" id="MobiDB-lite"/>
    </source>
</evidence>
<feature type="compositionally biased region" description="Basic residues" evidence="7">
    <location>
        <begin position="962"/>
        <end position="979"/>
    </location>
</feature>
<accession>A0A553RAE7</accession>
<dbReference type="PANTHER" id="PTHR14296:SF15">
    <property type="entry name" value="REMODELING AND SPACING FACTOR 1"/>
    <property type="match status" value="1"/>
</dbReference>
<dbReference type="PANTHER" id="PTHR14296">
    <property type="entry name" value="REMODELING AND SPACING FACTOR 1"/>
    <property type="match status" value="1"/>
</dbReference>
<feature type="compositionally biased region" description="Basic and acidic residues" evidence="7">
    <location>
        <begin position="816"/>
        <end position="831"/>
    </location>
</feature>
<feature type="compositionally biased region" description="Acidic residues" evidence="7">
    <location>
        <begin position="700"/>
        <end position="710"/>
    </location>
</feature>
<feature type="compositionally biased region" description="Basic and acidic residues" evidence="7">
    <location>
        <begin position="652"/>
        <end position="661"/>
    </location>
</feature>
<protein>
    <recommendedName>
        <fullName evidence="8">PHD-type domain-containing protein</fullName>
    </recommendedName>
</protein>
<feature type="compositionally biased region" description="Acidic residues" evidence="7">
    <location>
        <begin position="1166"/>
        <end position="1177"/>
    </location>
</feature>
<dbReference type="AlphaFoldDB" id="A0A553RAE7"/>
<dbReference type="STRING" id="623744.A0A553RAE7"/>
<evidence type="ECO:0000256" key="2">
    <source>
        <dbReference type="ARBA" id="ARBA00022723"/>
    </source>
</evidence>
<dbReference type="OrthoDB" id="10055895at2759"/>